<feature type="domain" description="Ketopantoate reductase C-terminal" evidence="7">
    <location>
        <begin position="293"/>
        <end position="415"/>
    </location>
</feature>
<accession>C8VNP5</accession>
<reference evidence="10" key="1">
    <citation type="journal article" date="2005" name="Nature">
        <title>Sequencing of Aspergillus nidulans and comparative analysis with A. fumigatus and A. oryzae.</title>
        <authorList>
            <person name="Galagan J.E."/>
            <person name="Calvo S.E."/>
            <person name="Cuomo C."/>
            <person name="Ma L.J."/>
            <person name="Wortman J.R."/>
            <person name="Batzoglou S."/>
            <person name="Lee S.I."/>
            <person name="Basturkmen M."/>
            <person name="Spevak C.C."/>
            <person name="Clutterbuck J."/>
            <person name="Kapitonov V."/>
            <person name="Jurka J."/>
            <person name="Scazzocchio C."/>
            <person name="Farman M."/>
            <person name="Butler J."/>
            <person name="Purcell S."/>
            <person name="Harris S."/>
            <person name="Braus G.H."/>
            <person name="Draht O."/>
            <person name="Busch S."/>
            <person name="D'Enfert C."/>
            <person name="Bouchier C."/>
            <person name="Goldman G.H."/>
            <person name="Bell-Pedersen D."/>
            <person name="Griffiths-Jones S."/>
            <person name="Doonan J.H."/>
            <person name="Yu J."/>
            <person name="Vienken K."/>
            <person name="Pain A."/>
            <person name="Freitag M."/>
            <person name="Selker E.U."/>
            <person name="Archer D.B."/>
            <person name="Penalva M.A."/>
            <person name="Oakley B.R."/>
            <person name="Momany M."/>
            <person name="Tanaka T."/>
            <person name="Kumagai T."/>
            <person name="Asai K."/>
            <person name="Machida M."/>
            <person name="Nierman W.C."/>
            <person name="Denning D.W."/>
            <person name="Caddick M."/>
            <person name="Hynes M."/>
            <person name="Paoletti M."/>
            <person name="Fischer R."/>
            <person name="Miller B."/>
            <person name="Dyer P."/>
            <person name="Sachs M.S."/>
            <person name="Osmani S.A."/>
            <person name="Birren B.W."/>
        </authorList>
    </citation>
    <scope>NUCLEOTIDE SEQUENCE [LARGE SCALE GENOMIC DNA]</scope>
    <source>
        <strain evidence="10">FGSC A4 / ATCC 38163 / CBS 112.46 / NRRL 194 / M139</strain>
    </source>
</reference>
<dbReference type="SUPFAM" id="SSF48179">
    <property type="entry name" value="6-phosphogluconate dehydrogenase C-terminal domain-like"/>
    <property type="match status" value="1"/>
</dbReference>
<comment type="similarity">
    <text evidence="1">Belongs to the ketopantoate reductase family.</text>
</comment>
<evidence type="ECO:0000256" key="3">
    <source>
        <dbReference type="ARBA" id="ARBA00023002"/>
    </source>
</evidence>
<gene>
    <name evidence="9" type="ORF">ANIA_02389</name>
</gene>
<keyword evidence="2" id="KW-0521">NADP</keyword>
<keyword evidence="4" id="KW-0472">Membrane</keyword>
<evidence type="ECO:0000259" key="8">
    <source>
        <dbReference type="Pfam" id="PF20684"/>
    </source>
</evidence>
<name>Q5BAP1_EMENI</name>
<evidence type="ECO:0000256" key="2">
    <source>
        <dbReference type="ARBA" id="ARBA00022857"/>
    </source>
</evidence>
<dbReference type="GO" id="GO:0008677">
    <property type="term" value="F:2-dehydropantoate 2-reductase activity"/>
    <property type="evidence" value="ECO:0007669"/>
    <property type="project" value="InterPro"/>
</dbReference>
<dbReference type="Gene3D" id="1.10.1040.10">
    <property type="entry name" value="N-(1-d-carboxylethyl)-l-norvaline Dehydrogenase, domain 2"/>
    <property type="match status" value="1"/>
</dbReference>
<evidence type="ECO:0000259" key="7">
    <source>
        <dbReference type="Pfam" id="PF08546"/>
    </source>
</evidence>
<dbReference type="InterPro" id="IPR013328">
    <property type="entry name" value="6PGD_dom2"/>
</dbReference>
<evidence type="ECO:0000313" key="9">
    <source>
        <dbReference type="EMBL" id="CBF86743.1"/>
    </source>
</evidence>
<keyword evidence="3" id="KW-0560">Oxidoreductase</keyword>
<dbReference type="GO" id="GO:0015940">
    <property type="term" value="P:pantothenate biosynthetic process"/>
    <property type="evidence" value="ECO:0007669"/>
    <property type="project" value="InterPro"/>
</dbReference>
<dbReference type="PANTHER" id="PTHR21708:SF40">
    <property type="entry name" value="REDUCTASE FAMILY PROTEIN, PUTATIVE (AFU_ORTHOLOGUE AFUA_2G14497)-RELATED"/>
    <property type="match status" value="1"/>
</dbReference>
<dbReference type="HOGENOM" id="CLU_644097_0_0_1"/>
<dbReference type="FunFam" id="1.10.1040.10:FF:000017">
    <property type="entry name" value="2-dehydropantoate 2-reductase"/>
    <property type="match status" value="1"/>
</dbReference>
<dbReference type="InterPro" id="IPR008927">
    <property type="entry name" value="6-PGluconate_DH-like_C_sf"/>
</dbReference>
<dbReference type="AlphaFoldDB" id="Q5BAP1"/>
<dbReference type="RefSeq" id="XP_659993.1">
    <property type="nucleotide sequence ID" value="XM_654901.1"/>
</dbReference>
<dbReference type="InterPro" id="IPR049326">
    <property type="entry name" value="Rhodopsin_dom_fungi"/>
</dbReference>
<dbReference type="InterPro" id="IPR051402">
    <property type="entry name" value="KPR-Related"/>
</dbReference>
<dbReference type="Pfam" id="PF02558">
    <property type="entry name" value="ApbA"/>
    <property type="match status" value="1"/>
</dbReference>
<feature type="transmembrane region" description="Helical" evidence="4">
    <location>
        <begin position="46"/>
        <end position="66"/>
    </location>
</feature>
<feature type="domain" description="Ketopantoate reductase N-terminal" evidence="6">
    <location>
        <begin position="147"/>
        <end position="260"/>
    </location>
</feature>
<dbReference type="eggNOG" id="ENOG502RYJ0">
    <property type="taxonomic scope" value="Eukaryota"/>
</dbReference>
<dbReference type="InParanoid" id="Q5BAP1"/>
<evidence type="ECO:0000256" key="4">
    <source>
        <dbReference type="SAM" id="Phobius"/>
    </source>
</evidence>
<feature type="signal peptide" evidence="5">
    <location>
        <begin position="1"/>
        <end position="22"/>
    </location>
</feature>
<dbReference type="FunFam" id="3.40.50.720:FF:000609">
    <property type="entry name" value="2-dehydropantoate 2-reductase"/>
    <property type="match status" value="1"/>
</dbReference>
<protein>
    <submittedName>
        <fullName evidence="9">Ketopantoate reductase family protein, putative (AFU_orthologue AFUA_2G14497)</fullName>
    </submittedName>
</protein>
<keyword evidence="5" id="KW-0732">Signal</keyword>
<dbReference type="SUPFAM" id="SSF51735">
    <property type="entry name" value="NAD(P)-binding Rossmann-fold domains"/>
    <property type="match status" value="1"/>
</dbReference>
<keyword evidence="4" id="KW-0812">Transmembrane</keyword>
<dbReference type="InterPro" id="IPR013332">
    <property type="entry name" value="KPR_N"/>
</dbReference>
<evidence type="ECO:0000256" key="5">
    <source>
        <dbReference type="SAM" id="SignalP"/>
    </source>
</evidence>
<dbReference type="GeneID" id="2875024"/>
<feature type="domain" description="Rhodopsin" evidence="8">
    <location>
        <begin position="5"/>
        <end position="91"/>
    </location>
</feature>
<dbReference type="InterPro" id="IPR003710">
    <property type="entry name" value="ApbA"/>
</dbReference>
<dbReference type="Pfam" id="PF08546">
    <property type="entry name" value="ApbA_C"/>
    <property type="match status" value="1"/>
</dbReference>
<accession>Q5BAP1</accession>
<dbReference type="OrthoDB" id="3609at2759"/>
<keyword evidence="10" id="KW-1185">Reference proteome</keyword>
<dbReference type="GO" id="GO:0005737">
    <property type="term" value="C:cytoplasm"/>
    <property type="evidence" value="ECO:0000318"/>
    <property type="project" value="GO_Central"/>
</dbReference>
<evidence type="ECO:0000313" key="10">
    <source>
        <dbReference type="Proteomes" id="UP000000560"/>
    </source>
</evidence>
<dbReference type="PANTHER" id="PTHR21708">
    <property type="entry name" value="PROBABLE 2-DEHYDROPANTOATE 2-REDUCTASE"/>
    <property type="match status" value="1"/>
</dbReference>
<dbReference type="InterPro" id="IPR013752">
    <property type="entry name" value="KPA_reductase"/>
</dbReference>
<reference evidence="10" key="2">
    <citation type="journal article" date="2009" name="Fungal Genet. Biol.">
        <title>The 2008 update of the Aspergillus nidulans genome annotation: a community effort.</title>
        <authorList>
            <person name="Wortman J.R."/>
            <person name="Gilsenan J.M."/>
            <person name="Joardar V."/>
            <person name="Deegan J."/>
            <person name="Clutterbuck J."/>
            <person name="Andersen M.R."/>
            <person name="Archer D."/>
            <person name="Bencina M."/>
            <person name="Braus G."/>
            <person name="Coutinho P."/>
            <person name="von Dohren H."/>
            <person name="Doonan J."/>
            <person name="Driessen A.J."/>
            <person name="Durek P."/>
            <person name="Espeso E."/>
            <person name="Fekete E."/>
            <person name="Flipphi M."/>
            <person name="Estrada C.G."/>
            <person name="Geysens S."/>
            <person name="Goldman G."/>
            <person name="de Groot P.W."/>
            <person name="Hansen K."/>
            <person name="Harris S.D."/>
            <person name="Heinekamp T."/>
            <person name="Helmstaedt K."/>
            <person name="Henrissat B."/>
            <person name="Hofmann G."/>
            <person name="Homan T."/>
            <person name="Horio T."/>
            <person name="Horiuchi H."/>
            <person name="James S."/>
            <person name="Jones M."/>
            <person name="Karaffa L."/>
            <person name="Karanyi Z."/>
            <person name="Kato M."/>
            <person name="Keller N."/>
            <person name="Kelly D.E."/>
            <person name="Kiel J.A."/>
            <person name="Kim J.M."/>
            <person name="van der Klei I.J."/>
            <person name="Klis F.M."/>
            <person name="Kovalchuk A."/>
            <person name="Krasevec N."/>
            <person name="Kubicek C.P."/>
            <person name="Liu B."/>
            <person name="Maccabe A."/>
            <person name="Meyer V."/>
            <person name="Mirabito P."/>
            <person name="Miskei M."/>
            <person name="Mos M."/>
            <person name="Mullins J."/>
            <person name="Nelson D.R."/>
            <person name="Nielsen J."/>
            <person name="Oakley B.R."/>
            <person name="Osmani S.A."/>
            <person name="Pakula T."/>
            <person name="Paszewski A."/>
            <person name="Paulsen I."/>
            <person name="Pilsyk S."/>
            <person name="Pocsi I."/>
            <person name="Punt P.J."/>
            <person name="Ram A.F."/>
            <person name="Ren Q."/>
            <person name="Robellet X."/>
            <person name="Robson G."/>
            <person name="Seiboth B."/>
            <person name="van Solingen P."/>
            <person name="Specht T."/>
            <person name="Sun J."/>
            <person name="Taheri-Talesh N."/>
            <person name="Takeshita N."/>
            <person name="Ussery D."/>
            <person name="vanKuyk P.A."/>
            <person name="Visser H."/>
            <person name="van de Vondervoort P.J."/>
            <person name="de Vries R.P."/>
            <person name="Walton J."/>
            <person name="Xiang X."/>
            <person name="Xiong Y."/>
            <person name="Zeng A.P."/>
            <person name="Brandt B.W."/>
            <person name="Cornell M.J."/>
            <person name="van den Hondel C.A."/>
            <person name="Visser J."/>
            <person name="Oliver S.G."/>
            <person name="Turner G."/>
        </authorList>
    </citation>
    <scope>GENOME REANNOTATION</scope>
    <source>
        <strain evidence="10">FGSC A4 / ATCC 38163 / CBS 112.46 / NRRL 194 / M139</strain>
    </source>
</reference>
<keyword evidence="4" id="KW-1133">Transmembrane helix</keyword>
<evidence type="ECO:0000259" key="6">
    <source>
        <dbReference type="Pfam" id="PF02558"/>
    </source>
</evidence>
<dbReference type="Proteomes" id="UP000000560">
    <property type="component" value="Chromosome VII"/>
</dbReference>
<dbReference type="NCBIfam" id="TIGR00745">
    <property type="entry name" value="apbA_panE"/>
    <property type="match status" value="1"/>
</dbReference>
<proteinExistence type="inferred from homology"/>
<organism evidence="9 10">
    <name type="scientific">Emericella nidulans (strain FGSC A4 / ATCC 38163 / CBS 112.46 / NRRL 194 / M139)</name>
    <name type="common">Aspergillus nidulans</name>
    <dbReference type="NCBI Taxonomy" id="227321"/>
    <lineage>
        <taxon>Eukaryota</taxon>
        <taxon>Fungi</taxon>
        <taxon>Dikarya</taxon>
        <taxon>Ascomycota</taxon>
        <taxon>Pezizomycotina</taxon>
        <taxon>Eurotiomycetes</taxon>
        <taxon>Eurotiomycetidae</taxon>
        <taxon>Eurotiales</taxon>
        <taxon>Aspergillaceae</taxon>
        <taxon>Aspergillus</taxon>
        <taxon>Aspergillus subgen. Nidulantes</taxon>
    </lineage>
</organism>
<dbReference type="OMA" id="EMWEKWV"/>
<dbReference type="InterPro" id="IPR036291">
    <property type="entry name" value="NAD(P)-bd_dom_sf"/>
</dbReference>
<dbReference type="Gene3D" id="3.40.50.720">
    <property type="entry name" value="NAD(P)-binding Rossmann-like Domain"/>
    <property type="match status" value="1"/>
</dbReference>
<feature type="transmembrane region" description="Helical" evidence="4">
    <location>
        <begin position="78"/>
        <end position="100"/>
    </location>
</feature>
<evidence type="ECO:0000256" key="1">
    <source>
        <dbReference type="ARBA" id="ARBA00007870"/>
    </source>
</evidence>
<feature type="chain" id="PRO_5030175794" evidence="5">
    <location>
        <begin position="23"/>
        <end position="426"/>
    </location>
</feature>
<dbReference type="Pfam" id="PF20684">
    <property type="entry name" value="Fung_rhodopsin"/>
    <property type="match status" value="1"/>
</dbReference>
<sequence length="426" mass="47224">MQVVFPMVSIFLVFLQCKPTAALWDYTITHATCWDQAVIYNFSCWVSAYTTMTDIILALVPITVFWKLQMRQSTKIGVCILLGLTLLSAIVILGSIALQYRSIADPRTLFSDSTLSPLHFSSNLQLRPQNGQLNLRLSKCPSLRAWSGISIDSKNHGKNTFRPDRVIRAPSDVAGSHFDYIVCTHKAFDPRGAIIPLDPVVDGTTTIVVLQNGVGNEDPFRERWPGVTIISGVVWVGASQPAPGVVYHTHSEHTELGLFPNRSLNDASLEESRLQTFTSVLSAGGTHFTTFADIQPRRWEKVIWNVAWNAITALTDQDVSSWLSSSPDAVPYTRQLMNEVIAVAKGCNVEVKDGLADQLIERAQRLGALRTSMQADREAGREMEIEVILGVPVKKGRELGIDTPRLEGLYVLLVAINRQIKDKRAN</sequence>
<dbReference type="KEGG" id="ani:ANIA_02389"/>
<dbReference type="EMBL" id="BN001307">
    <property type="protein sequence ID" value="CBF86743.1"/>
    <property type="molecule type" value="Genomic_DNA"/>
</dbReference>